<organism evidence="1 2">
    <name type="scientific">Diphasiastrum complanatum</name>
    <name type="common">Issler's clubmoss</name>
    <name type="synonym">Lycopodium complanatum</name>
    <dbReference type="NCBI Taxonomy" id="34168"/>
    <lineage>
        <taxon>Eukaryota</taxon>
        <taxon>Viridiplantae</taxon>
        <taxon>Streptophyta</taxon>
        <taxon>Embryophyta</taxon>
        <taxon>Tracheophyta</taxon>
        <taxon>Lycopodiopsida</taxon>
        <taxon>Lycopodiales</taxon>
        <taxon>Lycopodiaceae</taxon>
        <taxon>Lycopodioideae</taxon>
        <taxon>Diphasiastrum</taxon>
    </lineage>
</organism>
<evidence type="ECO:0000313" key="1">
    <source>
        <dbReference type="EMBL" id="KAJ7541327.1"/>
    </source>
</evidence>
<dbReference type="Proteomes" id="UP001162992">
    <property type="component" value="Chromosome 10"/>
</dbReference>
<gene>
    <name evidence="1" type="ORF">O6H91_10G054800</name>
</gene>
<sequence length="339" mass="38523">MLRCQRAALLRKLVYDVQGWRSPAFIQSRISQTFLASTDYVPVRAFTSWHFQTHWKESKKADTASYSGRTLVPLMAVGAASISFATSVVSIVSAKERPPIERIPKEVVLYQYESCPFCNKVKAFLDYHDIPYHVVEVNPIGKSELKWSEYKKVPVLVVDGEQLNDSTAIITTLDERINTDKAGLSGAATVKDEEDLWRRWVDEHLVHMLSPNIYRSPKEALEAFQYLTINGKFTAFERTTGKYFGATAMYMIGKRLKKRHNITDERQSLYEAVDTWVKALDNRPFLGGSKPNLADLAVFGVLKPIRQLQTGKDMIANTEIGDWYSRMEQAVGGSSRIRE</sequence>
<proteinExistence type="predicted"/>
<protein>
    <submittedName>
        <fullName evidence="1">Uncharacterized protein</fullName>
    </submittedName>
</protein>
<comment type="caution">
    <text evidence="1">The sequence shown here is derived from an EMBL/GenBank/DDBJ whole genome shotgun (WGS) entry which is preliminary data.</text>
</comment>
<keyword evidence="2" id="KW-1185">Reference proteome</keyword>
<accession>A0ACC2CHB3</accession>
<name>A0ACC2CHB3_DIPCM</name>
<reference evidence="2" key="1">
    <citation type="journal article" date="2024" name="Proc. Natl. Acad. Sci. U.S.A.">
        <title>Extraordinary preservation of gene collinearity over three hundred million years revealed in homosporous lycophytes.</title>
        <authorList>
            <person name="Li C."/>
            <person name="Wickell D."/>
            <person name="Kuo L.Y."/>
            <person name="Chen X."/>
            <person name="Nie B."/>
            <person name="Liao X."/>
            <person name="Peng D."/>
            <person name="Ji J."/>
            <person name="Jenkins J."/>
            <person name="Williams M."/>
            <person name="Shu S."/>
            <person name="Plott C."/>
            <person name="Barry K."/>
            <person name="Rajasekar S."/>
            <person name="Grimwood J."/>
            <person name="Han X."/>
            <person name="Sun S."/>
            <person name="Hou Z."/>
            <person name="He W."/>
            <person name="Dai G."/>
            <person name="Sun C."/>
            <person name="Schmutz J."/>
            <person name="Leebens-Mack J.H."/>
            <person name="Li F.W."/>
            <person name="Wang L."/>
        </authorList>
    </citation>
    <scope>NUCLEOTIDE SEQUENCE [LARGE SCALE GENOMIC DNA]</scope>
    <source>
        <strain evidence="2">cv. PW_Plant_1</strain>
    </source>
</reference>
<evidence type="ECO:0000313" key="2">
    <source>
        <dbReference type="Proteomes" id="UP001162992"/>
    </source>
</evidence>
<dbReference type="EMBL" id="CM055101">
    <property type="protein sequence ID" value="KAJ7541327.1"/>
    <property type="molecule type" value="Genomic_DNA"/>
</dbReference>